<sequence length="175" mass="19139">MHDVSGSDYQTLIKRRLAAAAEKAALRALASTTTTESSPETISTEVNTGHMTPIYILILVLVTGMLLLGLIFVGVWYRNNRIAKATPPMIFRVKLRVLVEMRCRKAAWSHELSASARRCSHNAFRRVRRTSSRSCGPKMFPAATAASHAAVAAIFAWPASISFAAASFASFTARR</sequence>
<evidence type="ECO:0000313" key="2">
    <source>
        <dbReference type="Proteomes" id="UP000005239"/>
    </source>
</evidence>
<dbReference type="Proteomes" id="UP000005239">
    <property type="component" value="Unassembled WGS sequence"/>
</dbReference>
<organism evidence="1 2">
    <name type="scientific">Pristionchus pacificus</name>
    <name type="common">Parasitic nematode worm</name>
    <dbReference type="NCBI Taxonomy" id="54126"/>
    <lineage>
        <taxon>Eukaryota</taxon>
        <taxon>Metazoa</taxon>
        <taxon>Ecdysozoa</taxon>
        <taxon>Nematoda</taxon>
        <taxon>Chromadorea</taxon>
        <taxon>Rhabditida</taxon>
        <taxon>Rhabditina</taxon>
        <taxon>Diplogasteromorpha</taxon>
        <taxon>Diplogasteroidea</taxon>
        <taxon>Neodiplogasteridae</taxon>
        <taxon>Pristionchus</taxon>
    </lineage>
</organism>
<accession>A0A2A6C703</accession>
<accession>A0A8R1ULG8</accession>
<gene>
    <name evidence="1" type="primary">WBGene00205066</name>
</gene>
<reference evidence="1" key="2">
    <citation type="submission" date="2022-06" db="UniProtKB">
        <authorList>
            <consortium name="EnsemblMetazoa"/>
        </authorList>
    </citation>
    <scope>IDENTIFICATION</scope>
    <source>
        <strain evidence="1">PS312</strain>
    </source>
</reference>
<name>A0A2A6C703_PRIPA</name>
<reference evidence="2" key="1">
    <citation type="journal article" date="2008" name="Nat. Genet.">
        <title>The Pristionchus pacificus genome provides a unique perspective on nematode lifestyle and parasitism.</title>
        <authorList>
            <person name="Dieterich C."/>
            <person name="Clifton S.W."/>
            <person name="Schuster L.N."/>
            <person name="Chinwalla A."/>
            <person name="Delehaunty K."/>
            <person name="Dinkelacker I."/>
            <person name="Fulton L."/>
            <person name="Fulton R."/>
            <person name="Godfrey J."/>
            <person name="Minx P."/>
            <person name="Mitreva M."/>
            <person name="Roeseler W."/>
            <person name="Tian H."/>
            <person name="Witte H."/>
            <person name="Yang S.P."/>
            <person name="Wilson R.K."/>
            <person name="Sommer R.J."/>
        </authorList>
    </citation>
    <scope>NUCLEOTIDE SEQUENCE [LARGE SCALE GENOMIC DNA]</scope>
    <source>
        <strain evidence="2">PS312</strain>
    </source>
</reference>
<dbReference type="AlphaFoldDB" id="A0A2A6C703"/>
<proteinExistence type="predicted"/>
<keyword evidence="2" id="KW-1185">Reference proteome</keyword>
<protein>
    <submittedName>
        <fullName evidence="1">Uncharacterized protein</fullName>
    </submittedName>
</protein>
<dbReference type="EnsemblMetazoa" id="PPA32205.1">
    <property type="protein sequence ID" value="PPA32205.1"/>
    <property type="gene ID" value="WBGene00205066"/>
</dbReference>
<evidence type="ECO:0000313" key="1">
    <source>
        <dbReference type="EnsemblMetazoa" id="PPA32205.1"/>
    </source>
</evidence>